<evidence type="ECO:0000313" key="2">
    <source>
        <dbReference type="Proteomes" id="UP001589609"/>
    </source>
</evidence>
<protein>
    <submittedName>
        <fullName evidence="1">AsnC family protein</fullName>
    </submittedName>
</protein>
<dbReference type="Proteomes" id="UP001589609">
    <property type="component" value="Unassembled WGS sequence"/>
</dbReference>
<keyword evidence="2" id="KW-1185">Reference proteome</keyword>
<dbReference type="EMBL" id="JBHMAF010000059">
    <property type="protein sequence ID" value="MFB9759108.1"/>
    <property type="molecule type" value="Genomic_DNA"/>
</dbReference>
<reference evidence="1 2" key="1">
    <citation type="submission" date="2024-09" db="EMBL/GenBank/DDBJ databases">
        <authorList>
            <person name="Sun Q."/>
            <person name="Mori K."/>
        </authorList>
    </citation>
    <scope>NUCLEOTIDE SEQUENCE [LARGE SCALE GENOMIC DNA]</scope>
    <source>
        <strain evidence="1 2">JCM 11201</strain>
    </source>
</reference>
<comment type="caution">
    <text evidence="1">The sequence shown here is derived from an EMBL/GenBank/DDBJ whole genome shotgun (WGS) entry which is preliminary data.</text>
</comment>
<proteinExistence type="predicted"/>
<sequence length="437" mass="50994">MAEALQKNETYIEIWHNPYLSDTKKTGFVCMLYMKNKKQRFFGLNDLPQLVKEAHRKKQDVYISLNAFEHGSRTAAALKQIRNIGVDLDCYKLNISAQEAINILKQYVIDGKIPNPNVVIQSGRGVQLLYSISGGASPKMAFLAQYITTQYIAAMKDLGADTAATDVSRVFRLPYSINSRNGEQVKPYIWRALEYDLEELYSYCVPLEKKRKSKKTGTIEILPAQRGLKNLYSLNAARKDDLNRLVQLRNGDIEKRNVMIYIYSYTVALTLKNKEQTLHFARQLNDQFVDPDKISEVIRTAGRAYDDAMQFFDEFAKNGYKMWYKANDGIKRPMKTETIIEVLEITRDEIRDMKTVIDPTEKRERNTKRKRELRREQGMKERSEYLAEMKDQTEDKFWQLQKALERYPNAKQKDLAEYLGVDRSYISKLKKQLKEKM</sequence>
<evidence type="ECO:0000313" key="1">
    <source>
        <dbReference type="EMBL" id="MFB9759108.1"/>
    </source>
</evidence>
<accession>A0ABV5WES3</accession>
<name>A0ABV5WES3_9BACI</name>
<dbReference type="RefSeq" id="WP_379949395.1">
    <property type="nucleotide sequence ID" value="NZ_JBHMAF010000059.1"/>
</dbReference>
<organism evidence="1 2">
    <name type="scientific">Ectobacillus funiculus</name>
    <dbReference type="NCBI Taxonomy" id="137993"/>
    <lineage>
        <taxon>Bacteria</taxon>
        <taxon>Bacillati</taxon>
        <taxon>Bacillota</taxon>
        <taxon>Bacilli</taxon>
        <taxon>Bacillales</taxon>
        <taxon>Bacillaceae</taxon>
        <taxon>Ectobacillus</taxon>
    </lineage>
</organism>
<gene>
    <name evidence="1" type="ORF">ACFFMS_11675</name>
</gene>